<gene>
    <name evidence="1" type="ORF">SCLCIDRAFT_123653</name>
</gene>
<reference evidence="1 2" key="1">
    <citation type="submission" date="2014-04" db="EMBL/GenBank/DDBJ databases">
        <authorList>
            <consortium name="DOE Joint Genome Institute"/>
            <person name="Kuo A."/>
            <person name="Kohler A."/>
            <person name="Nagy L.G."/>
            <person name="Floudas D."/>
            <person name="Copeland A."/>
            <person name="Barry K.W."/>
            <person name="Cichocki N."/>
            <person name="Veneault-Fourrey C."/>
            <person name="LaButti K."/>
            <person name="Lindquist E.A."/>
            <person name="Lipzen A."/>
            <person name="Lundell T."/>
            <person name="Morin E."/>
            <person name="Murat C."/>
            <person name="Sun H."/>
            <person name="Tunlid A."/>
            <person name="Henrissat B."/>
            <person name="Grigoriev I.V."/>
            <person name="Hibbett D.S."/>
            <person name="Martin F."/>
            <person name="Nordberg H.P."/>
            <person name="Cantor M.N."/>
            <person name="Hua S.X."/>
        </authorList>
    </citation>
    <scope>NUCLEOTIDE SEQUENCE [LARGE SCALE GENOMIC DNA]</scope>
    <source>
        <strain evidence="1 2">Foug A</strain>
    </source>
</reference>
<dbReference type="HOGENOM" id="CLU_018737_1_0_1"/>
<proteinExistence type="predicted"/>
<dbReference type="EMBL" id="KN822059">
    <property type="protein sequence ID" value="KIM60696.1"/>
    <property type="molecule type" value="Genomic_DNA"/>
</dbReference>
<evidence type="ECO:0000313" key="1">
    <source>
        <dbReference type="EMBL" id="KIM60696.1"/>
    </source>
</evidence>
<dbReference type="InParanoid" id="A0A0C3DXT9"/>
<protein>
    <submittedName>
        <fullName evidence="1">Uncharacterized protein</fullName>
    </submittedName>
</protein>
<keyword evidence="2" id="KW-1185">Reference proteome</keyword>
<sequence>MNRCAATINPPRVMAISRGPEVVVPPAWHADHTPPSHSVHLPDCPYAVGSCSQHACYSQELGRWAKSSFASPPAETISLKIAAQSVVATKAPYLNICEGKKDIDALITTEGLVTITLKMIIPKVYLGSPHPWHINEFVVHDTEWVDLGAHHSPLPYYYSQCLQPAQKNSTIYTFKTKQFALYVVVPAAQWAEYEAFIEPGTQPVDSGPLTSLTAGSLSFPERDLPSHTSVREAPIPSRPLVSHYALSTYMPTCIGIPPMQPNQGESTT</sequence>
<dbReference type="AlphaFoldDB" id="A0A0C3DXT9"/>
<accession>A0A0C3DXT9</accession>
<dbReference type="OrthoDB" id="2632196at2759"/>
<evidence type="ECO:0000313" key="2">
    <source>
        <dbReference type="Proteomes" id="UP000053989"/>
    </source>
</evidence>
<dbReference type="Proteomes" id="UP000053989">
    <property type="component" value="Unassembled WGS sequence"/>
</dbReference>
<name>A0A0C3DXT9_9AGAM</name>
<reference evidence="2" key="2">
    <citation type="submission" date="2015-01" db="EMBL/GenBank/DDBJ databases">
        <title>Evolutionary Origins and Diversification of the Mycorrhizal Mutualists.</title>
        <authorList>
            <consortium name="DOE Joint Genome Institute"/>
            <consortium name="Mycorrhizal Genomics Consortium"/>
            <person name="Kohler A."/>
            <person name="Kuo A."/>
            <person name="Nagy L.G."/>
            <person name="Floudas D."/>
            <person name="Copeland A."/>
            <person name="Barry K.W."/>
            <person name="Cichocki N."/>
            <person name="Veneault-Fourrey C."/>
            <person name="LaButti K."/>
            <person name="Lindquist E.A."/>
            <person name="Lipzen A."/>
            <person name="Lundell T."/>
            <person name="Morin E."/>
            <person name="Murat C."/>
            <person name="Riley R."/>
            <person name="Ohm R."/>
            <person name="Sun H."/>
            <person name="Tunlid A."/>
            <person name="Henrissat B."/>
            <person name="Grigoriev I.V."/>
            <person name="Hibbett D.S."/>
            <person name="Martin F."/>
        </authorList>
    </citation>
    <scope>NUCLEOTIDE SEQUENCE [LARGE SCALE GENOMIC DNA]</scope>
    <source>
        <strain evidence="2">Foug A</strain>
    </source>
</reference>
<organism evidence="1 2">
    <name type="scientific">Scleroderma citrinum Foug A</name>
    <dbReference type="NCBI Taxonomy" id="1036808"/>
    <lineage>
        <taxon>Eukaryota</taxon>
        <taxon>Fungi</taxon>
        <taxon>Dikarya</taxon>
        <taxon>Basidiomycota</taxon>
        <taxon>Agaricomycotina</taxon>
        <taxon>Agaricomycetes</taxon>
        <taxon>Agaricomycetidae</taxon>
        <taxon>Boletales</taxon>
        <taxon>Sclerodermatineae</taxon>
        <taxon>Sclerodermataceae</taxon>
        <taxon>Scleroderma</taxon>
    </lineage>
</organism>